<name>A0A2T4UTT5_9MICO</name>
<protein>
    <submittedName>
        <fullName evidence="1">Uncharacterized protein</fullName>
    </submittedName>
</protein>
<evidence type="ECO:0000313" key="1">
    <source>
        <dbReference type="EMBL" id="PTL72935.1"/>
    </source>
</evidence>
<proteinExistence type="predicted"/>
<gene>
    <name evidence="1" type="ORF">C1I63_08785</name>
</gene>
<dbReference type="AlphaFoldDB" id="A0A2T4UTT5"/>
<dbReference type="InterPro" id="IPR006311">
    <property type="entry name" value="TAT_signal"/>
</dbReference>
<dbReference type="PROSITE" id="PS51318">
    <property type="entry name" value="TAT"/>
    <property type="match status" value="1"/>
</dbReference>
<comment type="caution">
    <text evidence="1">The sequence shown here is derived from an EMBL/GenBank/DDBJ whole genome shotgun (WGS) entry which is preliminary data.</text>
</comment>
<sequence>MTEKPTPGAVQRRTVVAGAAWTIPVVATAVGAPLAAASITTPPQPPVCNQFPPASTWTWQVPRSGFISFPFYFRDGERFASSADATPGFGTATMAVLTTLEVVQGKRYHFTMPAFSNPVGSQRQALNVYLNGQQVFAGTTRPLPGVEYIPPAGNTYHYEWTANATGPVQAVFEWMMPDTAGLNPPTNQDINFTRPTVTCL</sequence>
<evidence type="ECO:0000313" key="2">
    <source>
        <dbReference type="Proteomes" id="UP000241085"/>
    </source>
</evidence>
<dbReference type="RefSeq" id="WP_107574548.1">
    <property type="nucleotide sequence ID" value="NZ_PZPL01000001.1"/>
</dbReference>
<accession>A0A2T4UTT5</accession>
<dbReference type="EMBL" id="PZPL01000001">
    <property type="protein sequence ID" value="PTL72935.1"/>
    <property type="molecule type" value="Genomic_DNA"/>
</dbReference>
<dbReference type="Proteomes" id="UP000241085">
    <property type="component" value="Unassembled WGS sequence"/>
</dbReference>
<reference evidence="1 2" key="1">
    <citation type="submission" date="2018-03" db="EMBL/GenBank/DDBJ databases">
        <title>Bacteriophage NCPPB3778 and a type I-E CRISPR drive the evolution of the US Biological Select Agent, Rathayibacter toxicus.</title>
        <authorList>
            <person name="Davis E.W.II."/>
            <person name="Tabima J.F."/>
            <person name="Weisberg A.J."/>
            <person name="Dantas Lopes L."/>
            <person name="Wiseman M.S."/>
            <person name="Wiseman M.S."/>
            <person name="Pupko T."/>
            <person name="Belcher M.S."/>
            <person name="Sechler A.J."/>
            <person name="Tancos M.A."/>
            <person name="Schroeder B.K."/>
            <person name="Murray T.D."/>
            <person name="Luster D.G."/>
            <person name="Schneider W.L."/>
            <person name="Rogers E."/>
            <person name="Andreote F.D."/>
            <person name="Grunwald N.J."/>
            <person name="Putnam M.L."/>
            <person name="Chang J.H."/>
        </authorList>
    </citation>
    <scope>NUCLEOTIDE SEQUENCE [LARGE SCALE GENOMIC DNA]</scope>
    <source>
        <strain evidence="1 2">DSM 15933</strain>
    </source>
</reference>
<organism evidence="1 2">
    <name type="scientific">Rathayibacter caricis DSM 15933</name>
    <dbReference type="NCBI Taxonomy" id="1328867"/>
    <lineage>
        <taxon>Bacteria</taxon>
        <taxon>Bacillati</taxon>
        <taxon>Actinomycetota</taxon>
        <taxon>Actinomycetes</taxon>
        <taxon>Micrococcales</taxon>
        <taxon>Microbacteriaceae</taxon>
        <taxon>Rathayibacter</taxon>
    </lineage>
</organism>
<keyword evidence="2" id="KW-1185">Reference proteome</keyword>